<dbReference type="InterPro" id="IPR029058">
    <property type="entry name" value="AB_hydrolase_fold"/>
</dbReference>
<dbReference type="Gene3D" id="3.40.50.1820">
    <property type="entry name" value="alpha/beta hydrolase"/>
    <property type="match status" value="1"/>
</dbReference>
<dbReference type="SUPFAM" id="SSF53474">
    <property type="entry name" value="alpha/beta-Hydrolases"/>
    <property type="match status" value="1"/>
</dbReference>
<organism evidence="1 2">
    <name type="scientific">Phialocephala subalpina</name>
    <dbReference type="NCBI Taxonomy" id="576137"/>
    <lineage>
        <taxon>Eukaryota</taxon>
        <taxon>Fungi</taxon>
        <taxon>Dikarya</taxon>
        <taxon>Ascomycota</taxon>
        <taxon>Pezizomycotina</taxon>
        <taxon>Leotiomycetes</taxon>
        <taxon>Helotiales</taxon>
        <taxon>Mollisiaceae</taxon>
        <taxon>Phialocephala</taxon>
        <taxon>Phialocephala fortinii species complex</taxon>
    </lineage>
</organism>
<accession>A0A1L7X9W7</accession>
<dbReference type="EMBL" id="FJOG01000019">
    <property type="protein sequence ID" value="CZR61838.1"/>
    <property type="molecule type" value="Genomic_DNA"/>
</dbReference>
<dbReference type="PANTHER" id="PTHR31591:SF7">
    <property type="entry name" value="DUF1749-DOMAIN-CONTAINING PROTEIN"/>
    <property type="match status" value="1"/>
</dbReference>
<reference evidence="1 2" key="1">
    <citation type="submission" date="2016-03" db="EMBL/GenBank/DDBJ databases">
        <authorList>
            <person name="Ploux O."/>
        </authorList>
    </citation>
    <scope>NUCLEOTIDE SEQUENCE [LARGE SCALE GENOMIC DNA]</scope>
    <source>
        <strain evidence="1 2">UAMH 11012</strain>
    </source>
</reference>
<dbReference type="Proteomes" id="UP000184330">
    <property type="component" value="Unassembled WGS sequence"/>
</dbReference>
<evidence type="ECO:0000313" key="2">
    <source>
        <dbReference type="Proteomes" id="UP000184330"/>
    </source>
</evidence>
<proteinExistence type="predicted"/>
<protein>
    <submittedName>
        <fullName evidence="1">Related to UPF0613 protein PB24D3.06c</fullName>
    </submittedName>
</protein>
<dbReference type="PANTHER" id="PTHR31591">
    <property type="entry name" value="UPF0613 PROTEIN PB24D3.06C"/>
    <property type="match status" value="1"/>
</dbReference>
<sequence length="304" mass="32762">MAAPRKGFVHNYTSRLTAFEHTPHSVYGTSQNVILFIGGLFDGLQTVPYVSKISDALSPTWTLAQVHLSSSYTGWGTASLQQDVKELSKCVSYFRGIKSGKIVLMGHSTGCQDVMEYLTGPGKETRPPIDAGIIQAPVSDREAILMSTSPADYKTSCEAAQKMVDAGESNEILPSKLTSMPCPISAYRWLSLLSPNHDGDDDYFSSDLTDEQLTKSFGSLPAGVPLCILYSGSDEHVPQSIDKAALVRRWIEIARKGKGVVDEGYSGVVKGATHNLAKDQEEVVLSLVGSVMGFLASLSPQPNL</sequence>
<evidence type="ECO:0000313" key="1">
    <source>
        <dbReference type="EMBL" id="CZR61838.1"/>
    </source>
</evidence>
<dbReference type="Pfam" id="PF08538">
    <property type="entry name" value="DUF1749"/>
    <property type="match status" value="1"/>
</dbReference>
<gene>
    <name evidence="1" type="ORF">PAC_11735</name>
</gene>
<name>A0A1L7X9W7_9HELO</name>
<dbReference type="InterPro" id="IPR013744">
    <property type="entry name" value="SidJ"/>
</dbReference>
<dbReference type="AlphaFoldDB" id="A0A1L7X9W7"/>
<keyword evidence="2" id="KW-1185">Reference proteome</keyword>
<dbReference type="OrthoDB" id="10034502at2759"/>